<dbReference type="GO" id="GO:0022904">
    <property type="term" value="P:respiratory electron transport chain"/>
    <property type="evidence" value="ECO:0007669"/>
    <property type="project" value="InterPro"/>
</dbReference>
<name>A0A2S0VS45_9ALTE</name>
<dbReference type="Pfam" id="PF01292">
    <property type="entry name" value="Ni_hydr_CYTB"/>
    <property type="match status" value="1"/>
</dbReference>
<dbReference type="PANTHER" id="PTHR30529:SF1">
    <property type="entry name" value="CYTOCHROME B561 HOMOLOG 2"/>
    <property type="match status" value="1"/>
</dbReference>
<sequence length="173" mass="19548">MTKYSILTRILHWLSAIILLSLFALGTWMVDLNYYHDWYKTAPDIHKSLGMLLLLITVIRLINITQHRKLTLSPDIAKWQVLIAKGTHCLLYLLIFCLLVSGYLISTADGRAISIFGLIDIPALLSQGESQAELAGLVHEYLAYSIISLAIVHALAALKHHFINRNDTLKRML</sequence>
<feature type="transmembrane region" description="Helical" evidence="13">
    <location>
        <begin position="141"/>
        <end position="162"/>
    </location>
</feature>
<evidence type="ECO:0000256" key="1">
    <source>
        <dbReference type="ARBA" id="ARBA00001970"/>
    </source>
</evidence>
<keyword evidence="10" id="KW-0408">Iron</keyword>
<dbReference type="GO" id="GO:0046872">
    <property type="term" value="F:metal ion binding"/>
    <property type="evidence" value="ECO:0007669"/>
    <property type="project" value="UniProtKB-KW"/>
</dbReference>
<evidence type="ECO:0000256" key="3">
    <source>
        <dbReference type="ARBA" id="ARBA00022448"/>
    </source>
</evidence>
<protein>
    <submittedName>
        <fullName evidence="15">Cytochrome b</fullName>
    </submittedName>
</protein>
<evidence type="ECO:0000256" key="7">
    <source>
        <dbReference type="ARBA" id="ARBA00022723"/>
    </source>
</evidence>
<keyword evidence="7" id="KW-0479">Metal-binding</keyword>
<gene>
    <name evidence="15" type="ORF">C2869_11640</name>
</gene>
<proteinExistence type="inferred from homology"/>
<dbReference type="Gene3D" id="1.20.950.20">
    <property type="entry name" value="Transmembrane di-heme cytochromes, Chain C"/>
    <property type="match status" value="2"/>
</dbReference>
<keyword evidence="3" id="KW-0813">Transport</keyword>
<evidence type="ECO:0000256" key="9">
    <source>
        <dbReference type="ARBA" id="ARBA00022989"/>
    </source>
</evidence>
<dbReference type="GO" id="GO:0005886">
    <property type="term" value="C:plasma membrane"/>
    <property type="evidence" value="ECO:0007669"/>
    <property type="project" value="UniProtKB-SubCell"/>
</dbReference>
<evidence type="ECO:0000256" key="13">
    <source>
        <dbReference type="SAM" id="Phobius"/>
    </source>
</evidence>
<keyword evidence="6 13" id="KW-0812">Transmembrane</keyword>
<comment type="subcellular location">
    <subcellularLocation>
        <location evidence="2">Cell membrane</location>
        <topology evidence="2">Multi-pass membrane protein</topology>
    </subcellularLocation>
</comment>
<keyword evidence="11 13" id="KW-0472">Membrane</keyword>
<keyword evidence="8" id="KW-0249">Electron transport</keyword>
<feature type="transmembrane region" description="Helical" evidence="13">
    <location>
        <begin position="12"/>
        <end position="30"/>
    </location>
</feature>
<evidence type="ECO:0000256" key="12">
    <source>
        <dbReference type="ARBA" id="ARBA00037975"/>
    </source>
</evidence>
<keyword evidence="16" id="KW-1185">Reference proteome</keyword>
<organism evidence="15 16">
    <name type="scientific">Saccharobesus litoralis</name>
    <dbReference type="NCBI Taxonomy" id="2172099"/>
    <lineage>
        <taxon>Bacteria</taxon>
        <taxon>Pseudomonadati</taxon>
        <taxon>Pseudomonadota</taxon>
        <taxon>Gammaproteobacteria</taxon>
        <taxon>Alteromonadales</taxon>
        <taxon>Alteromonadaceae</taxon>
        <taxon>Saccharobesus</taxon>
    </lineage>
</organism>
<dbReference type="GO" id="GO:0020037">
    <property type="term" value="F:heme binding"/>
    <property type="evidence" value="ECO:0007669"/>
    <property type="project" value="TreeGrafter"/>
</dbReference>
<reference evidence="15 16" key="1">
    <citation type="submission" date="2018-01" db="EMBL/GenBank/DDBJ databases">
        <title>Genome sequence of a Cantenovulum-like bacteria.</title>
        <authorList>
            <person name="Tan W.R."/>
            <person name="Lau N.-S."/>
            <person name="Go F."/>
            <person name="Amirul A.-A.A."/>
        </authorList>
    </citation>
    <scope>NUCLEOTIDE SEQUENCE [LARGE SCALE GENOMIC DNA]</scope>
    <source>
        <strain evidence="15 16">CCB-QB4</strain>
    </source>
</reference>
<evidence type="ECO:0000256" key="8">
    <source>
        <dbReference type="ARBA" id="ARBA00022982"/>
    </source>
</evidence>
<feature type="domain" description="Cytochrome b561 bacterial/Ni-hydrogenase" evidence="14">
    <location>
        <begin position="4"/>
        <end position="173"/>
    </location>
</feature>
<feature type="transmembrane region" description="Helical" evidence="13">
    <location>
        <begin position="82"/>
        <end position="105"/>
    </location>
</feature>
<dbReference type="SUPFAM" id="SSF81342">
    <property type="entry name" value="Transmembrane di-heme cytochromes"/>
    <property type="match status" value="1"/>
</dbReference>
<keyword evidence="5" id="KW-0349">Heme</keyword>
<dbReference type="InterPro" id="IPR011577">
    <property type="entry name" value="Cyt_b561_bac/Ni-Hgenase"/>
</dbReference>
<dbReference type="PANTHER" id="PTHR30529">
    <property type="entry name" value="CYTOCHROME B561"/>
    <property type="match status" value="1"/>
</dbReference>
<evidence type="ECO:0000259" key="14">
    <source>
        <dbReference type="Pfam" id="PF01292"/>
    </source>
</evidence>
<keyword evidence="9 13" id="KW-1133">Transmembrane helix</keyword>
<dbReference type="AlphaFoldDB" id="A0A2S0VS45"/>
<evidence type="ECO:0000313" key="15">
    <source>
        <dbReference type="EMBL" id="AWB67045.1"/>
    </source>
</evidence>
<dbReference type="GO" id="GO:0009055">
    <property type="term" value="F:electron transfer activity"/>
    <property type="evidence" value="ECO:0007669"/>
    <property type="project" value="InterPro"/>
</dbReference>
<dbReference type="RefSeq" id="WP_108603094.1">
    <property type="nucleotide sequence ID" value="NZ_CP026604.1"/>
</dbReference>
<feature type="transmembrane region" description="Helical" evidence="13">
    <location>
        <begin position="45"/>
        <end position="62"/>
    </location>
</feature>
<evidence type="ECO:0000256" key="11">
    <source>
        <dbReference type="ARBA" id="ARBA00023136"/>
    </source>
</evidence>
<evidence type="ECO:0000256" key="2">
    <source>
        <dbReference type="ARBA" id="ARBA00004651"/>
    </source>
</evidence>
<comment type="cofactor">
    <cofactor evidence="1">
        <name>heme b</name>
        <dbReference type="ChEBI" id="CHEBI:60344"/>
    </cofactor>
</comment>
<evidence type="ECO:0000256" key="10">
    <source>
        <dbReference type="ARBA" id="ARBA00023004"/>
    </source>
</evidence>
<dbReference type="KEGG" id="cate:C2869_11640"/>
<dbReference type="InterPro" id="IPR016174">
    <property type="entry name" value="Di-haem_cyt_TM"/>
</dbReference>
<dbReference type="Proteomes" id="UP000244441">
    <property type="component" value="Chromosome"/>
</dbReference>
<dbReference type="EMBL" id="CP026604">
    <property type="protein sequence ID" value="AWB67045.1"/>
    <property type="molecule type" value="Genomic_DNA"/>
</dbReference>
<evidence type="ECO:0000256" key="4">
    <source>
        <dbReference type="ARBA" id="ARBA00022475"/>
    </source>
</evidence>
<keyword evidence="4" id="KW-1003">Cell membrane</keyword>
<dbReference type="InterPro" id="IPR052168">
    <property type="entry name" value="Cytochrome_b561_oxidase"/>
</dbReference>
<dbReference type="OrthoDB" id="9793784at2"/>
<evidence type="ECO:0000256" key="5">
    <source>
        <dbReference type="ARBA" id="ARBA00022617"/>
    </source>
</evidence>
<comment type="similarity">
    <text evidence="12">Belongs to the cytochrome b561 family.</text>
</comment>
<evidence type="ECO:0000256" key="6">
    <source>
        <dbReference type="ARBA" id="ARBA00022692"/>
    </source>
</evidence>
<evidence type="ECO:0000313" key="16">
    <source>
        <dbReference type="Proteomes" id="UP000244441"/>
    </source>
</evidence>
<accession>A0A2S0VS45</accession>